<protein>
    <recommendedName>
        <fullName evidence="5">Membrane-bound protein LytA</fullName>
    </recommendedName>
</protein>
<sequence>MKKIAILMFSMLLLLSACGTAENKTGSETNSESQDSATEETVTKEGTFAGLADSHTIAVTIDGKETSIQVGSDLQDKMNSISEGQKVVVKYTKGTNGVLELKDLETK</sequence>
<evidence type="ECO:0000313" key="3">
    <source>
        <dbReference type="EMBL" id="MCY9185586.1"/>
    </source>
</evidence>
<gene>
    <name evidence="3" type="ORF">MOF03_13185</name>
</gene>
<dbReference type="RefSeq" id="WP_268497431.1">
    <property type="nucleotide sequence ID" value="NZ_JALAVZ010000005.1"/>
</dbReference>
<proteinExistence type="predicted"/>
<organism evidence="3 4">
    <name type="scientific">Bacillus halotolerans</name>
    <dbReference type="NCBI Taxonomy" id="260554"/>
    <lineage>
        <taxon>Bacteria</taxon>
        <taxon>Bacillati</taxon>
        <taxon>Bacillota</taxon>
        <taxon>Bacilli</taxon>
        <taxon>Bacillales</taxon>
        <taxon>Bacillaceae</taxon>
        <taxon>Bacillus</taxon>
    </lineage>
</organism>
<dbReference type="EMBL" id="JALAWA010000007">
    <property type="protein sequence ID" value="MCY9185586.1"/>
    <property type="molecule type" value="Genomic_DNA"/>
</dbReference>
<accession>A0A9Q4EKZ2</accession>
<dbReference type="Proteomes" id="UP001073053">
    <property type="component" value="Unassembled WGS sequence"/>
</dbReference>
<feature type="compositionally biased region" description="Polar residues" evidence="1">
    <location>
        <begin position="22"/>
        <end position="40"/>
    </location>
</feature>
<dbReference type="PROSITE" id="PS51257">
    <property type="entry name" value="PROKAR_LIPOPROTEIN"/>
    <property type="match status" value="1"/>
</dbReference>
<evidence type="ECO:0000313" key="4">
    <source>
        <dbReference type="Proteomes" id="UP001073053"/>
    </source>
</evidence>
<name>A0A9Q4EKZ2_9BACI</name>
<dbReference type="AlphaFoldDB" id="A0A9Q4EKZ2"/>
<keyword evidence="2" id="KW-0732">Signal</keyword>
<comment type="caution">
    <text evidence="3">The sequence shown here is derived from an EMBL/GenBank/DDBJ whole genome shotgun (WGS) entry which is preliminary data.</text>
</comment>
<evidence type="ECO:0000256" key="2">
    <source>
        <dbReference type="SAM" id="SignalP"/>
    </source>
</evidence>
<reference evidence="3" key="1">
    <citation type="submission" date="2022-02" db="EMBL/GenBank/DDBJ databases">
        <title>Crop Bioprotection Bacillus Genome Sequencing.</title>
        <authorList>
            <person name="Dunlap C."/>
        </authorList>
    </citation>
    <scope>NUCLEOTIDE SEQUENCE</scope>
    <source>
        <strain evidence="3">EC49O2N-C10</strain>
    </source>
</reference>
<evidence type="ECO:0000256" key="1">
    <source>
        <dbReference type="SAM" id="MobiDB-lite"/>
    </source>
</evidence>
<evidence type="ECO:0008006" key="5">
    <source>
        <dbReference type="Google" id="ProtNLM"/>
    </source>
</evidence>
<feature type="chain" id="PRO_5040244864" description="Membrane-bound protein LytA" evidence="2">
    <location>
        <begin position="22"/>
        <end position="107"/>
    </location>
</feature>
<feature type="signal peptide" evidence="2">
    <location>
        <begin position="1"/>
        <end position="21"/>
    </location>
</feature>
<feature type="region of interest" description="Disordered" evidence="1">
    <location>
        <begin position="22"/>
        <end position="42"/>
    </location>
</feature>